<name>A0AAW8M2P8_AGRTU</name>
<protein>
    <recommendedName>
        <fullName evidence="1">Asparagine synthetase domain-containing protein</fullName>
    </recommendedName>
</protein>
<feature type="domain" description="Asparagine synthetase" evidence="1">
    <location>
        <begin position="204"/>
        <end position="504"/>
    </location>
</feature>
<dbReference type="Gene3D" id="3.40.50.620">
    <property type="entry name" value="HUPs"/>
    <property type="match status" value="1"/>
</dbReference>
<dbReference type="RefSeq" id="WP_111835085.1">
    <property type="nucleotide sequence ID" value="NZ_JAGIPM010000015.1"/>
</dbReference>
<reference evidence="2" key="1">
    <citation type="submission" date="2023-07" db="EMBL/GenBank/DDBJ databases">
        <title>Sorghum-associated microbial communities from plants grown in Nebraska, USA.</title>
        <authorList>
            <person name="Schachtman D."/>
        </authorList>
    </citation>
    <scope>NUCLEOTIDE SEQUENCE</scope>
    <source>
        <strain evidence="2">1457</strain>
    </source>
</reference>
<dbReference type="SUPFAM" id="SSF52402">
    <property type="entry name" value="Adenine nucleotide alpha hydrolases-like"/>
    <property type="match status" value="1"/>
</dbReference>
<organism evidence="2 3">
    <name type="scientific">Agrobacterium tumefaciens</name>
    <dbReference type="NCBI Taxonomy" id="358"/>
    <lineage>
        <taxon>Bacteria</taxon>
        <taxon>Pseudomonadati</taxon>
        <taxon>Pseudomonadota</taxon>
        <taxon>Alphaproteobacteria</taxon>
        <taxon>Hyphomicrobiales</taxon>
        <taxon>Rhizobiaceae</taxon>
        <taxon>Rhizobium/Agrobacterium group</taxon>
        <taxon>Agrobacterium</taxon>
        <taxon>Agrobacterium tumefaciens complex</taxon>
    </lineage>
</organism>
<dbReference type="Proteomes" id="UP001265315">
    <property type="component" value="Unassembled WGS sequence"/>
</dbReference>
<dbReference type="InterPro" id="IPR001962">
    <property type="entry name" value="Asn_synthase"/>
</dbReference>
<proteinExistence type="predicted"/>
<evidence type="ECO:0000313" key="3">
    <source>
        <dbReference type="Proteomes" id="UP001265315"/>
    </source>
</evidence>
<dbReference type="EMBL" id="JAVDSW010000012">
    <property type="protein sequence ID" value="MDR6705552.1"/>
    <property type="molecule type" value="Genomic_DNA"/>
</dbReference>
<evidence type="ECO:0000259" key="1">
    <source>
        <dbReference type="Pfam" id="PF00733"/>
    </source>
</evidence>
<comment type="caution">
    <text evidence="2">The sequence shown here is derived from an EMBL/GenBank/DDBJ whole genome shotgun (WGS) entry which is preliminary data.</text>
</comment>
<gene>
    <name evidence="2" type="ORF">J2W61_005427</name>
</gene>
<dbReference type="InterPro" id="IPR014729">
    <property type="entry name" value="Rossmann-like_a/b/a_fold"/>
</dbReference>
<evidence type="ECO:0000313" key="2">
    <source>
        <dbReference type="EMBL" id="MDR6705552.1"/>
    </source>
</evidence>
<dbReference type="GO" id="GO:0004066">
    <property type="term" value="F:asparagine synthase (glutamine-hydrolyzing) activity"/>
    <property type="evidence" value="ECO:0007669"/>
    <property type="project" value="InterPro"/>
</dbReference>
<sequence>MLVIVPHAYRDLVAARMNGTIPKTSAHIVNDGHTFYFDGCFVSIPLNNGTALFSAPSIMRHVTAGKENLLAGDFISSLQNAVGPFLAVVVTDTEFSIVSSLYRHRDVFYWNYEEQWCATDDLSVVETLSDRRSLNVSFARDFVLDTLACGPETMFEGLHQVELGTSHTFTLEGGVRRKLINLPAPPQADLAEVLIENISHFAAGKERVIVRFSGGLDSSLILAATMEAIGSCEALHTIIPEDSQHTELDIAEDVARNLGCKLNVLRSSYRLSDARKEFRGTRTVSSPFDVYPFSRDATDRSGAFLEGFSTEDKDRAIFLSGQGGDNVFMQNPPLAIVKDALFEHGPIAFGRETIKLSRLKSISIFEILHRAFSRNTSQVQKRIVDARPTKPHLLIENLSSTSARYQYLRSIFEALQQYETFDEFGVASIHPLLLQNMVALAINIDIRSLYSARYDRMPQRKQLHSRYNLDVSWRRTKKSATGAVFLYFMNNRDVIRDTLLDGIVAPALAIDRRWLQNTIDYNGTVAITDDFALVYNLLRLEIFCQQHAGKLR</sequence>
<dbReference type="Pfam" id="PF00733">
    <property type="entry name" value="Asn_synthase"/>
    <property type="match status" value="1"/>
</dbReference>
<dbReference type="AlphaFoldDB" id="A0AAW8M2P8"/>
<dbReference type="GO" id="GO:0006529">
    <property type="term" value="P:asparagine biosynthetic process"/>
    <property type="evidence" value="ECO:0007669"/>
    <property type="project" value="InterPro"/>
</dbReference>
<accession>A0AAW8M2P8</accession>